<proteinExistence type="predicted"/>
<feature type="domain" description="DUF5919" evidence="2">
    <location>
        <begin position="101"/>
        <end position="245"/>
    </location>
</feature>
<dbReference type="EMBL" id="FONV01000031">
    <property type="protein sequence ID" value="SFF92134.1"/>
    <property type="molecule type" value="Genomic_DNA"/>
</dbReference>
<reference evidence="3 4" key="1">
    <citation type="submission" date="2016-10" db="EMBL/GenBank/DDBJ databases">
        <authorList>
            <person name="de Groot N.N."/>
        </authorList>
    </citation>
    <scope>NUCLEOTIDE SEQUENCE [LARGE SCALE GENOMIC DNA]</scope>
    <source>
        <strain evidence="3 4">DSM 43019</strain>
    </source>
</reference>
<dbReference type="RefSeq" id="WP_093622054.1">
    <property type="nucleotide sequence ID" value="NZ_BOMT01000093.1"/>
</dbReference>
<dbReference type="InterPro" id="IPR045697">
    <property type="entry name" value="DUF5919"/>
</dbReference>
<evidence type="ECO:0000259" key="2">
    <source>
        <dbReference type="Pfam" id="PF19319"/>
    </source>
</evidence>
<accession>A0A1I2MKV9</accession>
<evidence type="ECO:0000313" key="4">
    <source>
        <dbReference type="Proteomes" id="UP000199645"/>
    </source>
</evidence>
<gene>
    <name evidence="3" type="ORF">SAMN05421541_13118</name>
</gene>
<dbReference type="AlphaFoldDB" id="A0A1I2MKV9"/>
<dbReference type="OrthoDB" id="8438314at2"/>
<keyword evidence="1" id="KW-0472">Membrane</keyword>
<protein>
    <recommendedName>
        <fullName evidence="2">DUF5919 domain-containing protein</fullName>
    </recommendedName>
</protein>
<feature type="transmembrane region" description="Helical" evidence="1">
    <location>
        <begin position="32"/>
        <end position="51"/>
    </location>
</feature>
<keyword evidence="1" id="KW-0812">Transmembrane</keyword>
<feature type="transmembrane region" description="Helical" evidence="1">
    <location>
        <begin position="7"/>
        <end position="26"/>
    </location>
</feature>
<sequence>MRIWRSLDLIVTAAVALAVGVLGMLDLAGDEVVAGATLATLAVLAAGSLAARVQMRALVATNTELADLGRRLAEPPAADRLLTTSTAGVDVDLAGAIDIGIIGVTLNRTVRNHAARLRECVRRGGTVRVAVIDPDGAVIQEAARRSGMPGAVDIFAHRLQPTLDLLAGLAAAGGPGRVEVRLLDFVPAVGILAVDAGRAHGHLHVDIYSHSSGEREPVLTLHAARDQVWYQHFRDEFERIWASGRVLRREPA</sequence>
<organism evidence="3 4">
    <name type="scientific">Actinoplanes philippinensis</name>
    <dbReference type="NCBI Taxonomy" id="35752"/>
    <lineage>
        <taxon>Bacteria</taxon>
        <taxon>Bacillati</taxon>
        <taxon>Actinomycetota</taxon>
        <taxon>Actinomycetes</taxon>
        <taxon>Micromonosporales</taxon>
        <taxon>Micromonosporaceae</taxon>
        <taxon>Actinoplanes</taxon>
    </lineage>
</organism>
<evidence type="ECO:0000313" key="3">
    <source>
        <dbReference type="EMBL" id="SFF92134.1"/>
    </source>
</evidence>
<keyword evidence="1" id="KW-1133">Transmembrane helix</keyword>
<dbReference type="Pfam" id="PF19319">
    <property type="entry name" value="DUF5919"/>
    <property type="match status" value="1"/>
</dbReference>
<keyword evidence="4" id="KW-1185">Reference proteome</keyword>
<name>A0A1I2MKV9_9ACTN</name>
<dbReference type="STRING" id="35752.SAMN05421541_13118"/>
<evidence type="ECO:0000256" key="1">
    <source>
        <dbReference type="SAM" id="Phobius"/>
    </source>
</evidence>
<dbReference type="Proteomes" id="UP000199645">
    <property type="component" value="Unassembled WGS sequence"/>
</dbReference>